<sequence length="259" mass="28423">MESSLEIRPLTARSIVLSTLLGVHPPRLPARYLVRVGEMFGVAEGTVRVALSRMVNSGDLVQGGGAYALTERLLERQARQDESRLPRALPWDGTWEIAVITAERRPAADRAALRQAMSALRLAELREGTWLRPANLTRHGTDPGGGEAQGALDDRPGIVARQCTFLRGRPEGDPAALAAELWDLDAWTAKARALQTALTETTGMAERFTLAAAVLRHLVDDPILPPDLLPADWPGPGLRAEYERFEKEFERLLTEQVLA</sequence>
<feature type="domain" description="Transcriptional repressor PaaX-like N-terminal" evidence="2">
    <location>
        <begin position="12"/>
        <end position="72"/>
    </location>
</feature>
<dbReference type="InterPro" id="IPR013225">
    <property type="entry name" value="PaaX_C"/>
</dbReference>
<dbReference type="Pfam" id="PF08223">
    <property type="entry name" value="PaaX_C"/>
    <property type="match status" value="1"/>
</dbReference>
<name>A0A372GP79_9ACTN</name>
<keyword evidence="6" id="KW-1185">Reference proteome</keyword>
<dbReference type="InterPro" id="IPR036388">
    <property type="entry name" value="WH-like_DNA-bd_sf"/>
</dbReference>
<accession>A0A372GP79</accession>
<organism evidence="5 6">
    <name type="scientific">Actinomadura spongiicola</name>
    <dbReference type="NCBI Taxonomy" id="2303421"/>
    <lineage>
        <taxon>Bacteria</taxon>
        <taxon>Bacillati</taxon>
        <taxon>Actinomycetota</taxon>
        <taxon>Actinomycetes</taxon>
        <taxon>Streptosporangiales</taxon>
        <taxon>Thermomonosporaceae</taxon>
        <taxon>Actinomadura</taxon>
    </lineage>
</organism>
<evidence type="ECO:0000259" key="3">
    <source>
        <dbReference type="Pfam" id="PF08223"/>
    </source>
</evidence>
<dbReference type="InterPro" id="IPR012906">
    <property type="entry name" value="PaaX-like_N"/>
</dbReference>
<dbReference type="PANTHER" id="PTHR30319">
    <property type="entry name" value="PHENYLACETIC ACID REGULATOR-RELATED TRANSCRIPTIONAL REPRESSOR"/>
    <property type="match status" value="1"/>
</dbReference>
<feature type="domain" description="Transcriptional repressor PaaX-like central Cas2-like" evidence="4">
    <location>
        <begin position="90"/>
        <end position="138"/>
    </location>
</feature>
<dbReference type="Gene3D" id="1.10.10.10">
    <property type="entry name" value="Winged helix-like DNA-binding domain superfamily/Winged helix DNA-binding domain"/>
    <property type="match status" value="1"/>
</dbReference>
<proteinExistence type="predicted"/>
<dbReference type="Gene3D" id="1.20.58.1460">
    <property type="match status" value="1"/>
</dbReference>
<dbReference type="GO" id="GO:0006351">
    <property type="term" value="P:DNA-templated transcription"/>
    <property type="evidence" value="ECO:0007669"/>
    <property type="project" value="TreeGrafter"/>
</dbReference>
<comment type="caution">
    <text evidence="5">The sequence shown here is derived from an EMBL/GenBank/DDBJ whole genome shotgun (WGS) entry which is preliminary data.</text>
</comment>
<dbReference type="RefSeq" id="WP_117397650.1">
    <property type="nucleotide sequence ID" value="NZ_QVNQ01000001.1"/>
</dbReference>
<dbReference type="PANTHER" id="PTHR30319:SF1">
    <property type="entry name" value="TRANSCRIPTIONAL REPRESSOR PAAX"/>
    <property type="match status" value="1"/>
</dbReference>
<evidence type="ECO:0000259" key="4">
    <source>
        <dbReference type="Pfam" id="PF20803"/>
    </source>
</evidence>
<dbReference type="InterPro" id="IPR048846">
    <property type="entry name" value="PaaX-like_central"/>
</dbReference>
<dbReference type="EMBL" id="QVNQ01000001">
    <property type="protein sequence ID" value="RFS87200.1"/>
    <property type="molecule type" value="Genomic_DNA"/>
</dbReference>
<dbReference type="OrthoDB" id="2270427at2"/>
<evidence type="ECO:0000256" key="1">
    <source>
        <dbReference type="SAM" id="MobiDB-lite"/>
    </source>
</evidence>
<dbReference type="Gene3D" id="3.30.70.2650">
    <property type="match status" value="1"/>
</dbReference>
<dbReference type="AlphaFoldDB" id="A0A372GP79"/>
<evidence type="ECO:0000313" key="5">
    <source>
        <dbReference type="EMBL" id="RFS87200.1"/>
    </source>
</evidence>
<feature type="region of interest" description="Disordered" evidence="1">
    <location>
        <begin position="134"/>
        <end position="153"/>
    </location>
</feature>
<gene>
    <name evidence="5" type="ORF">D0T12_02860</name>
</gene>
<dbReference type="Proteomes" id="UP000262882">
    <property type="component" value="Unassembled WGS sequence"/>
</dbReference>
<evidence type="ECO:0000313" key="6">
    <source>
        <dbReference type="Proteomes" id="UP000262882"/>
    </source>
</evidence>
<feature type="domain" description="Transcriptional repressor PaaX-like C-terminal" evidence="3">
    <location>
        <begin position="191"/>
        <end position="250"/>
    </location>
</feature>
<protein>
    <submittedName>
        <fullName evidence="5">PaaX domain-containing protein, C-domain protein</fullName>
    </submittedName>
</protein>
<evidence type="ECO:0000259" key="2">
    <source>
        <dbReference type="Pfam" id="PF07848"/>
    </source>
</evidence>
<reference evidence="5 6" key="1">
    <citation type="submission" date="2018-08" db="EMBL/GenBank/DDBJ databases">
        <title>Actinomadura spongicola sp. nov., isolated from marine sponge Leucetta chagosensis.</title>
        <authorList>
            <person name="Li L."/>
            <person name="Lin H.W."/>
        </authorList>
    </citation>
    <scope>NUCLEOTIDE SEQUENCE [LARGE SCALE GENOMIC DNA]</scope>
    <source>
        <strain evidence="5 6">LHW52907</strain>
    </source>
</reference>
<dbReference type="Pfam" id="PF20803">
    <property type="entry name" value="PaaX_M"/>
    <property type="match status" value="1"/>
</dbReference>
<dbReference type="Pfam" id="PF07848">
    <property type="entry name" value="PaaX"/>
    <property type="match status" value="1"/>
</dbReference>